<sequence length="117" mass="12902">MSSVMRMGYGFPASQLSTVEFRALWNKRVEGPGGMKPDLISCHGQSFRQEDTVVILKSLGQAPNNGQYMTGAAITNMLLEHGQTSVELREAMDATLVLNGLSHMRGRCNQMLYLADH</sequence>
<dbReference type="EMBL" id="JACHLI010000032">
    <property type="protein sequence ID" value="MBB4866801.1"/>
    <property type="molecule type" value="Genomic_DNA"/>
</dbReference>
<evidence type="ECO:0000313" key="1">
    <source>
        <dbReference type="EMBL" id="MBB4866801.1"/>
    </source>
</evidence>
<gene>
    <name evidence="1" type="ORF">HNP46_005708</name>
</gene>
<dbReference type="Proteomes" id="UP000566995">
    <property type="component" value="Unassembled WGS sequence"/>
</dbReference>
<proteinExistence type="predicted"/>
<evidence type="ECO:0000313" key="2">
    <source>
        <dbReference type="Proteomes" id="UP000566995"/>
    </source>
</evidence>
<reference evidence="1 2" key="1">
    <citation type="submission" date="2020-08" db="EMBL/GenBank/DDBJ databases">
        <title>Functional genomics of gut bacteria from endangered species of beetles.</title>
        <authorList>
            <person name="Carlos-Shanley C."/>
        </authorList>
    </citation>
    <scope>NUCLEOTIDE SEQUENCE [LARGE SCALE GENOMIC DNA]</scope>
    <source>
        <strain evidence="1 2">S00179</strain>
    </source>
</reference>
<dbReference type="RefSeq" id="WP_184595643.1">
    <property type="nucleotide sequence ID" value="NZ_JACHLI010000032.1"/>
</dbReference>
<dbReference type="AlphaFoldDB" id="A0A7W7KQ34"/>
<protein>
    <submittedName>
        <fullName evidence="1">Uncharacterized protein</fullName>
    </submittedName>
</protein>
<comment type="caution">
    <text evidence="1">The sequence shown here is derived from an EMBL/GenBank/DDBJ whole genome shotgun (WGS) entry which is preliminary data.</text>
</comment>
<accession>A0A7W7KQ34</accession>
<name>A0A7W7KQ34_PSENT</name>
<organism evidence="1 2">
    <name type="scientific">Pseudomonas nitroreducens</name>
    <dbReference type="NCBI Taxonomy" id="46680"/>
    <lineage>
        <taxon>Bacteria</taxon>
        <taxon>Pseudomonadati</taxon>
        <taxon>Pseudomonadota</taxon>
        <taxon>Gammaproteobacteria</taxon>
        <taxon>Pseudomonadales</taxon>
        <taxon>Pseudomonadaceae</taxon>
        <taxon>Pseudomonas</taxon>
    </lineage>
</organism>